<dbReference type="PANTHER" id="PTHR30383">
    <property type="entry name" value="THIOESTERASE 1/PROTEASE 1/LYSOPHOSPHOLIPASE L1"/>
    <property type="match status" value="1"/>
</dbReference>
<dbReference type="PATRIC" id="fig|1423750.3.peg.1627"/>
<dbReference type="Proteomes" id="UP000051451">
    <property type="component" value="Unassembled WGS sequence"/>
</dbReference>
<evidence type="ECO:0000313" key="2">
    <source>
        <dbReference type="EMBL" id="KRM08246.1"/>
    </source>
</evidence>
<evidence type="ECO:0000259" key="1">
    <source>
        <dbReference type="Pfam" id="PF13472"/>
    </source>
</evidence>
<organism evidence="2 3">
    <name type="scientific">Liquorilactobacillus ghanensis DSM 18630</name>
    <dbReference type="NCBI Taxonomy" id="1423750"/>
    <lineage>
        <taxon>Bacteria</taxon>
        <taxon>Bacillati</taxon>
        <taxon>Bacillota</taxon>
        <taxon>Bacilli</taxon>
        <taxon>Lactobacillales</taxon>
        <taxon>Lactobacillaceae</taxon>
        <taxon>Liquorilactobacillus</taxon>
    </lineage>
</organism>
<reference evidence="2 3" key="1">
    <citation type="journal article" date="2015" name="Genome Announc.">
        <title>Expanding the biotechnology potential of lactobacilli through comparative genomics of 213 strains and associated genera.</title>
        <authorList>
            <person name="Sun Z."/>
            <person name="Harris H.M."/>
            <person name="McCann A."/>
            <person name="Guo C."/>
            <person name="Argimon S."/>
            <person name="Zhang W."/>
            <person name="Yang X."/>
            <person name="Jeffery I.B."/>
            <person name="Cooney J.C."/>
            <person name="Kagawa T.F."/>
            <person name="Liu W."/>
            <person name="Song Y."/>
            <person name="Salvetti E."/>
            <person name="Wrobel A."/>
            <person name="Rasinkangas P."/>
            <person name="Parkhill J."/>
            <person name="Rea M.C."/>
            <person name="O'Sullivan O."/>
            <person name="Ritari J."/>
            <person name="Douillard F.P."/>
            <person name="Paul Ross R."/>
            <person name="Yang R."/>
            <person name="Briner A.E."/>
            <person name="Felis G.E."/>
            <person name="de Vos W.M."/>
            <person name="Barrangou R."/>
            <person name="Klaenhammer T.R."/>
            <person name="Caufield P.W."/>
            <person name="Cui Y."/>
            <person name="Zhang H."/>
            <person name="O'Toole P.W."/>
        </authorList>
    </citation>
    <scope>NUCLEOTIDE SEQUENCE [LARGE SCALE GENOMIC DNA]</scope>
    <source>
        <strain evidence="2 3">DSM 18630</strain>
    </source>
</reference>
<dbReference type="RefSeq" id="WP_057870531.1">
    <property type="nucleotide sequence ID" value="NZ_AZGB01000001.1"/>
</dbReference>
<name>A0A0R1VZF9_9LACO</name>
<dbReference type="CDD" id="cd04506">
    <property type="entry name" value="SGNH_hydrolase_YpmR_like"/>
    <property type="match status" value="1"/>
</dbReference>
<evidence type="ECO:0000313" key="3">
    <source>
        <dbReference type="Proteomes" id="UP000051451"/>
    </source>
</evidence>
<dbReference type="PANTHER" id="PTHR30383:SF27">
    <property type="entry name" value="SPORE GERMINATION LIPASE LIPC"/>
    <property type="match status" value="1"/>
</dbReference>
<dbReference type="GO" id="GO:0004622">
    <property type="term" value="F:phosphatidylcholine lysophospholipase activity"/>
    <property type="evidence" value="ECO:0007669"/>
    <property type="project" value="TreeGrafter"/>
</dbReference>
<dbReference type="InterPro" id="IPR013830">
    <property type="entry name" value="SGNH_hydro"/>
</dbReference>
<comment type="caution">
    <text evidence="2">The sequence shown here is derived from an EMBL/GenBank/DDBJ whole genome shotgun (WGS) entry which is preliminary data.</text>
</comment>
<dbReference type="InterPro" id="IPR036514">
    <property type="entry name" value="SGNH_hydro_sf"/>
</dbReference>
<dbReference type="Pfam" id="PF13472">
    <property type="entry name" value="Lipase_GDSL_2"/>
    <property type="match status" value="1"/>
</dbReference>
<protein>
    <submittedName>
        <fullName evidence="2">Lipase acylhydrolase</fullName>
    </submittedName>
</protein>
<dbReference type="STRING" id="1423750.FC89_GL001584"/>
<dbReference type="OrthoDB" id="252349at2"/>
<sequence length="317" mass="36373">MKILKAWLQFLVVLLVLTLIVFGAWHLLDRNESATPAQTKTSKAISKKAAVSSKTKKIKTQQLKLVALGDSLTQGVGDTTNQGGYVNLIQQKLNAIPHVKTQTFNYGKAGDRSDQILQRLQDSQTMQQQVRQANVIVMTVGGNDLMQVFEKQFSNLTDSQLATAVTASRKVYQDKVNQLLQQVRQYNSNAPIFVYSVYNPFYVYFPKIQQFQKYTKLWNTTTSQVVAQTKQAYFVNIDQRMSAGQYHKNTKKLQQSSTTDITTLNKTKVDQVFNDKKEKNNYLSPADHFHPNLKGYHYMTDRLYQVMLQHKKTWRKS</sequence>
<dbReference type="EMBL" id="AZGB01000001">
    <property type="protein sequence ID" value="KRM08246.1"/>
    <property type="molecule type" value="Genomic_DNA"/>
</dbReference>
<gene>
    <name evidence="2" type="ORF">FC89_GL001584</name>
</gene>
<keyword evidence="2" id="KW-0378">Hydrolase</keyword>
<accession>A0A0R1VZF9</accession>
<dbReference type="InterPro" id="IPR051532">
    <property type="entry name" value="Ester_Hydrolysis_Enzymes"/>
</dbReference>
<dbReference type="SUPFAM" id="SSF52266">
    <property type="entry name" value="SGNH hydrolase"/>
    <property type="match status" value="1"/>
</dbReference>
<feature type="domain" description="SGNH hydrolase-type esterase" evidence="1">
    <location>
        <begin position="67"/>
        <end position="297"/>
    </location>
</feature>
<dbReference type="GeneID" id="98317783"/>
<proteinExistence type="predicted"/>
<dbReference type="Gene3D" id="3.40.50.1110">
    <property type="entry name" value="SGNH hydrolase"/>
    <property type="match status" value="1"/>
</dbReference>
<dbReference type="AlphaFoldDB" id="A0A0R1VZF9"/>
<keyword evidence="3" id="KW-1185">Reference proteome</keyword>